<name>A0A836KUI9_9TRYP</name>
<reference evidence="3" key="1">
    <citation type="journal article" date="2021" name="Microbiol. Resour. Announc.">
        <title>LGAAP: Leishmaniinae Genome Assembly and Annotation Pipeline.</title>
        <authorList>
            <person name="Almutairi H."/>
            <person name="Urbaniak M.D."/>
            <person name="Bates M.D."/>
            <person name="Jariyapan N."/>
            <person name="Kwakye-Nuako G."/>
            <person name="Thomaz-Soccol V."/>
            <person name="Al-Salem W.S."/>
            <person name="Dillon R.J."/>
            <person name="Bates P.A."/>
            <person name="Gatherer D."/>
        </authorList>
    </citation>
    <scope>NUCLEOTIDE SEQUENCE [LARGE SCALE GENOMIC DNA]</scope>
</reference>
<dbReference type="OrthoDB" id="267401at2759"/>
<feature type="region of interest" description="Disordered" evidence="1">
    <location>
        <begin position="1019"/>
        <end position="1039"/>
    </location>
</feature>
<feature type="compositionally biased region" description="Low complexity" evidence="1">
    <location>
        <begin position="719"/>
        <end position="739"/>
    </location>
</feature>
<feature type="region of interest" description="Disordered" evidence="1">
    <location>
        <begin position="1212"/>
        <end position="1238"/>
    </location>
</feature>
<feature type="region of interest" description="Disordered" evidence="1">
    <location>
        <begin position="1069"/>
        <end position="1197"/>
    </location>
</feature>
<proteinExistence type="predicted"/>
<feature type="compositionally biased region" description="Polar residues" evidence="1">
    <location>
        <begin position="1164"/>
        <end position="1178"/>
    </location>
</feature>
<protein>
    <submittedName>
        <fullName evidence="2">Uncharacterized protein</fullName>
    </submittedName>
</protein>
<feature type="compositionally biased region" description="Polar residues" evidence="1">
    <location>
        <begin position="38"/>
        <end position="72"/>
    </location>
</feature>
<dbReference type="AlphaFoldDB" id="A0A836KUI9"/>
<evidence type="ECO:0000313" key="3">
    <source>
        <dbReference type="Proteomes" id="UP000673552"/>
    </source>
</evidence>
<evidence type="ECO:0000313" key="2">
    <source>
        <dbReference type="EMBL" id="KAG5487521.1"/>
    </source>
</evidence>
<feature type="compositionally biased region" description="Pro residues" evidence="1">
    <location>
        <begin position="1109"/>
        <end position="1119"/>
    </location>
</feature>
<dbReference type="Proteomes" id="UP000673552">
    <property type="component" value="Unassembled WGS sequence"/>
</dbReference>
<feature type="region of interest" description="Disordered" evidence="1">
    <location>
        <begin position="204"/>
        <end position="257"/>
    </location>
</feature>
<feature type="compositionally biased region" description="Basic and acidic residues" evidence="1">
    <location>
        <begin position="1179"/>
        <end position="1194"/>
    </location>
</feature>
<accession>A0A836KUI9</accession>
<keyword evidence="3" id="KW-1185">Reference proteome</keyword>
<dbReference type="EMBL" id="JAFEUZ010000004">
    <property type="protein sequence ID" value="KAG5487521.1"/>
    <property type="molecule type" value="Genomic_DNA"/>
</dbReference>
<gene>
    <name evidence="2" type="ORF">LSCM1_07478</name>
</gene>
<dbReference type="RefSeq" id="XP_067181453.1">
    <property type="nucleotide sequence ID" value="XM_067324846.1"/>
</dbReference>
<feature type="region of interest" description="Disordered" evidence="1">
    <location>
        <begin position="883"/>
        <end position="988"/>
    </location>
</feature>
<feature type="compositionally biased region" description="Acidic residues" evidence="1">
    <location>
        <begin position="1214"/>
        <end position="1224"/>
    </location>
</feature>
<organism evidence="2 3">
    <name type="scientific">Leishmania martiniquensis</name>
    <dbReference type="NCBI Taxonomy" id="1580590"/>
    <lineage>
        <taxon>Eukaryota</taxon>
        <taxon>Discoba</taxon>
        <taxon>Euglenozoa</taxon>
        <taxon>Kinetoplastea</taxon>
        <taxon>Metakinetoplastina</taxon>
        <taxon>Trypanosomatida</taxon>
        <taxon>Trypanosomatidae</taxon>
        <taxon>Leishmaniinae</taxon>
        <taxon>Leishmania</taxon>
    </lineage>
</organism>
<feature type="region of interest" description="Disordered" evidence="1">
    <location>
        <begin position="286"/>
        <end position="379"/>
    </location>
</feature>
<feature type="compositionally biased region" description="Low complexity" evidence="1">
    <location>
        <begin position="287"/>
        <end position="298"/>
    </location>
</feature>
<feature type="region of interest" description="Disordered" evidence="1">
    <location>
        <begin position="697"/>
        <end position="865"/>
    </location>
</feature>
<feature type="region of interest" description="Disordered" evidence="1">
    <location>
        <begin position="1"/>
        <end position="191"/>
    </location>
</feature>
<comment type="caution">
    <text evidence="2">The sequence shown here is derived from an EMBL/GenBank/DDBJ whole genome shotgun (WGS) entry which is preliminary data.</text>
</comment>
<evidence type="ECO:0000256" key="1">
    <source>
        <dbReference type="SAM" id="MobiDB-lite"/>
    </source>
</evidence>
<feature type="region of interest" description="Disordered" evidence="1">
    <location>
        <begin position="647"/>
        <end position="667"/>
    </location>
</feature>
<feature type="region of interest" description="Disordered" evidence="1">
    <location>
        <begin position="391"/>
        <end position="416"/>
    </location>
</feature>
<sequence length="1238" mass="129094">MEADKVRSTIASQTSAGMGLPDRHSTPASPQFLRGSFAVTSAISRRGSSSAERVRQANTDRSGAPSNGTLQDSPPGHLPVPAVPYANSAAAPPSFTSAGGVVPHSSASPAPAVRGNSTRGHSPGYPPEALSLSTVPSSPIAPEHSRPRVGGRSKRGSGAPPLAPSLQRTSLDAGAQDGDVVTARDVGGGKQSITVLRVTCDSNTQAWARSPSSDYTAHAGTSRSAPDVRGAPAQPPRMALPSQVSSAPPRDGPGPRVFVESMALIAPTVPAVDPALPQTVATAELLQRPQQQQQRASWPRPPRPSRATSTAPPNYWSQPQTRRSAPVPAAATSTQPAPFPMPPSTTISPPATRAPDSGSQSPLQPLHGASRGSRTPTRSTAAVLATANNGAALHHRSRNEAVREAGPPLPTGPANLQVSTTTLTTTVKKVRYLLPDEPFHPDAPDPSDKGGLTAEEEAALLDPVSYSCAVHEVAGRCPMRVRRLSAQSGDLLRGLHGACGEQLDVGAPHPPLLLDDGNRWVRTTNRPAVATTREPCGTVTAAQPATPISRGTGAASKVAAPDTCSDPFPAHQGVAVDARTVQAPREEEADSYLLQSHVQQTATGNRLVKGTVFQPPSVGKQHADRHRGRYEADHLSAAAVAQITLENKVSGASARPPKPQRPRSGTMVDIYDEILRRAQQHRRSALPVTLLPAAAPPQVLSFPPPETAAGASPPTAETLSGHSGSPGSVSSQRLSSQPRIPIVYHDKTPSSSEMSSRNRYRSPFTYSGPQLQQQASTPQDGAGATFTDGEAPRLPRYTPHPLPGTRQQQQRQATSPSHSSSTARGAPQPPGETHPVALKLQLCGAPPSHPQQRPPEQSASRCVATGGGATAAVSRSGSQIHRYTSGRFSGSTGAVLAPPLPPAGDLDRFYSSSSGSPPNSVPSSHGPCPPAARAQPSGRMTELAPPANVGPRQPADPGKPRAQQYAEEDDEEGCHAATMHPYHPDDDTVLDSAFSDNTVMDVATVHTTPRHRRADDIEAVAAPNGRKPTFGARDAVDKEHRPLESYKGATQIQMATQLTYGNGSSLQSQVLAQPNTGESWSQRTGSLPAVAVARSHREARAHHRMQGWAPPPALPPPPAASAAASSSTKQRAAEGGNAGHGAARRPSAAAATVAQVERLEAHASSGSCDTDTQPVTVSERSESDLIHGEDDGLLKKGPPVLVLGDEVFAPEGYEYVEEGDERDEEGEHRAGGSGEKGC</sequence>
<feature type="compositionally biased region" description="Polar residues" evidence="1">
    <location>
        <begin position="883"/>
        <end position="892"/>
    </location>
</feature>
<dbReference type="GeneID" id="92517358"/>
<feature type="compositionally biased region" description="Polar residues" evidence="1">
    <location>
        <begin position="204"/>
        <end position="224"/>
    </location>
</feature>
<reference evidence="3" key="2">
    <citation type="journal article" date="2021" name="Sci. Data">
        <title>Chromosome-scale genome sequencing, assembly and annotation of six genomes from subfamily Leishmaniinae.</title>
        <authorList>
            <person name="Almutairi H."/>
            <person name="Urbaniak M.D."/>
            <person name="Bates M.D."/>
            <person name="Jariyapan N."/>
            <person name="Kwakye-Nuako G."/>
            <person name="Thomaz Soccol V."/>
            <person name="Al-Salem W.S."/>
            <person name="Dillon R.J."/>
            <person name="Bates P.A."/>
            <person name="Gatherer D."/>
        </authorList>
    </citation>
    <scope>NUCLEOTIDE SEQUENCE [LARGE SCALE GENOMIC DNA]</scope>
</reference>
<dbReference type="KEGG" id="lmat:92517358"/>
<feature type="compositionally biased region" description="Polar residues" evidence="1">
    <location>
        <begin position="805"/>
        <end position="823"/>
    </location>
</feature>
<feature type="compositionally biased region" description="Polar residues" evidence="1">
    <location>
        <begin position="764"/>
        <end position="779"/>
    </location>
</feature>
<feature type="compositionally biased region" description="Low complexity" evidence="1">
    <location>
        <begin position="1140"/>
        <end position="1154"/>
    </location>
</feature>
<feature type="compositionally biased region" description="Polar residues" evidence="1">
    <location>
        <begin position="1069"/>
        <end position="1085"/>
    </location>
</feature>
<feature type="compositionally biased region" description="Low complexity" evidence="1">
    <location>
        <begin position="911"/>
        <end position="926"/>
    </location>
</feature>